<dbReference type="InterPro" id="IPR029095">
    <property type="entry name" value="NarX-like_N"/>
</dbReference>
<feature type="chain" id="PRO_5037505241" description="NarX-like N-terminal domain-containing protein" evidence="5">
    <location>
        <begin position="25"/>
        <end position="300"/>
    </location>
</feature>
<proteinExistence type="predicted"/>
<name>A0A917BX48_9PROT</name>
<keyword evidence="5" id="KW-0732">Signal</keyword>
<feature type="signal peptide" evidence="5">
    <location>
        <begin position="1"/>
        <end position="24"/>
    </location>
</feature>
<evidence type="ECO:0000259" key="6">
    <source>
        <dbReference type="Pfam" id="PF13675"/>
    </source>
</evidence>
<accession>A0A917BX48</accession>
<comment type="caution">
    <text evidence="7">The sequence shown here is derived from an EMBL/GenBank/DDBJ whole genome shotgun (WGS) entry which is preliminary data.</text>
</comment>
<dbReference type="EMBL" id="BMHV01000009">
    <property type="protein sequence ID" value="GGF62517.1"/>
    <property type="molecule type" value="Genomic_DNA"/>
</dbReference>
<keyword evidence="4" id="KW-0472">Membrane</keyword>
<evidence type="ECO:0000256" key="1">
    <source>
        <dbReference type="ARBA" id="ARBA00004141"/>
    </source>
</evidence>
<dbReference type="GO" id="GO:0016020">
    <property type="term" value="C:membrane"/>
    <property type="evidence" value="ECO:0007669"/>
    <property type="project" value="UniProtKB-SubCell"/>
</dbReference>
<reference evidence="7" key="2">
    <citation type="submission" date="2020-09" db="EMBL/GenBank/DDBJ databases">
        <authorList>
            <person name="Sun Q."/>
            <person name="Zhou Y."/>
        </authorList>
    </citation>
    <scope>NUCLEOTIDE SEQUENCE</scope>
    <source>
        <strain evidence="7">CGMCC 1.15254</strain>
    </source>
</reference>
<keyword evidence="2" id="KW-0812">Transmembrane</keyword>
<evidence type="ECO:0000313" key="8">
    <source>
        <dbReference type="Proteomes" id="UP000632498"/>
    </source>
</evidence>
<comment type="subcellular location">
    <subcellularLocation>
        <location evidence="1">Membrane</location>
        <topology evidence="1">Multi-pass membrane protein</topology>
    </subcellularLocation>
</comment>
<sequence length="300" mass="33665">MKKITAIGVILLCCVFARPGLADAGELLRKTNLVAIQNMLTQRLAKAACFIGTFTETEQHRDVLVQSREMFDTNLMILKEGHGAYGISPANDTVVLDQLQRLAPVWGRLKFASDLLAQTPQHPGLDVNMIEDFNLPTLKLIEELGDYYRSQITDEAEAAEMVRLTGKLATLSQRAAKEFCMTSYGISANINRNALARSILEFDQILEDLMVGNEAFNIIAPPEAEFVQALNELKREWRAPKRVMMAIANSMRAKTSDFIVISRTNEAIMNQSRKIADLYLNYYKKVLAEKAIERQFSQGS</sequence>
<evidence type="ECO:0000313" key="7">
    <source>
        <dbReference type="EMBL" id="GGF62517.1"/>
    </source>
</evidence>
<evidence type="ECO:0000256" key="4">
    <source>
        <dbReference type="ARBA" id="ARBA00023136"/>
    </source>
</evidence>
<evidence type="ECO:0000256" key="3">
    <source>
        <dbReference type="ARBA" id="ARBA00022989"/>
    </source>
</evidence>
<dbReference type="Pfam" id="PF13675">
    <property type="entry name" value="PilJ"/>
    <property type="match status" value="1"/>
</dbReference>
<gene>
    <name evidence="7" type="ORF">GCM10011332_15480</name>
</gene>
<organism evidence="7 8">
    <name type="scientific">Terasakiella brassicae</name>
    <dbReference type="NCBI Taxonomy" id="1634917"/>
    <lineage>
        <taxon>Bacteria</taxon>
        <taxon>Pseudomonadati</taxon>
        <taxon>Pseudomonadota</taxon>
        <taxon>Alphaproteobacteria</taxon>
        <taxon>Rhodospirillales</taxon>
        <taxon>Terasakiellaceae</taxon>
        <taxon>Terasakiella</taxon>
    </lineage>
</organism>
<keyword evidence="8" id="KW-1185">Reference proteome</keyword>
<dbReference type="Proteomes" id="UP000632498">
    <property type="component" value="Unassembled WGS sequence"/>
</dbReference>
<protein>
    <recommendedName>
        <fullName evidence="6">NarX-like N-terminal domain-containing protein</fullName>
    </recommendedName>
</protein>
<evidence type="ECO:0000256" key="5">
    <source>
        <dbReference type="SAM" id="SignalP"/>
    </source>
</evidence>
<keyword evidence="3" id="KW-1133">Transmembrane helix</keyword>
<reference evidence="7" key="1">
    <citation type="journal article" date="2014" name="Int. J. Syst. Evol. Microbiol.">
        <title>Complete genome sequence of Corynebacterium casei LMG S-19264T (=DSM 44701T), isolated from a smear-ripened cheese.</title>
        <authorList>
            <consortium name="US DOE Joint Genome Institute (JGI-PGF)"/>
            <person name="Walter F."/>
            <person name="Albersmeier A."/>
            <person name="Kalinowski J."/>
            <person name="Ruckert C."/>
        </authorList>
    </citation>
    <scope>NUCLEOTIDE SEQUENCE</scope>
    <source>
        <strain evidence="7">CGMCC 1.15254</strain>
    </source>
</reference>
<feature type="domain" description="NarX-like N-terminal" evidence="6">
    <location>
        <begin position="157"/>
        <end position="250"/>
    </location>
</feature>
<dbReference type="RefSeq" id="WP_188663559.1">
    <property type="nucleotide sequence ID" value="NZ_BMHV01000009.1"/>
</dbReference>
<evidence type="ECO:0000256" key="2">
    <source>
        <dbReference type="ARBA" id="ARBA00022692"/>
    </source>
</evidence>
<dbReference type="AlphaFoldDB" id="A0A917BX48"/>